<gene>
    <name evidence="1" type="ORF">ABR189_26365</name>
</gene>
<dbReference type="EMBL" id="JBEXAC010000002">
    <property type="protein sequence ID" value="MET7000936.1"/>
    <property type="molecule type" value="Genomic_DNA"/>
</dbReference>
<evidence type="ECO:0000313" key="2">
    <source>
        <dbReference type="Proteomes" id="UP001549749"/>
    </source>
</evidence>
<name>A0ABV2TD25_9BACT</name>
<sequence length="86" mass="10174">MKDVKISYPEWHNKPFRLTIDQLRNPQQVLEAFCCEYPLAEVRSALWEWFTAALSDEHANMQSIVALYENIDRLIEVIHILNSKNQ</sequence>
<keyword evidence="2" id="KW-1185">Reference proteome</keyword>
<organism evidence="1 2">
    <name type="scientific">Chitinophaga defluvii</name>
    <dbReference type="NCBI Taxonomy" id="3163343"/>
    <lineage>
        <taxon>Bacteria</taxon>
        <taxon>Pseudomonadati</taxon>
        <taxon>Bacteroidota</taxon>
        <taxon>Chitinophagia</taxon>
        <taxon>Chitinophagales</taxon>
        <taxon>Chitinophagaceae</taxon>
        <taxon>Chitinophaga</taxon>
    </lineage>
</organism>
<proteinExistence type="predicted"/>
<protein>
    <submittedName>
        <fullName evidence="1">Uncharacterized protein</fullName>
    </submittedName>
</protein>
<dbReference type="RefSeq" id="WP_354663488.1">
    <property type="nucleotide sequence ID" value="NZ_JBEXAC010000002.1"/>
</dbReference>
<accession>A0ABV2TD25</accession>
<evidence type="ECO:0000313" key="1">
    <source>
        <dbReference type="EMBL" id="MET7000936.1"/>
    </source>
</evidence>
<comment type="caution">
    <text evidence="1">The sequence shown here is derived from an EMBL/GenBank/DDBJ whole genome shotgun (WGS) entry which is preliminary data.</text>
</comment>
<reference evidence="1 2" key="1">
    <citation type="submission" date="2024-06" db="EMBL/GenBank/DDBJ databases">
        <title>Chitinophaga defluvii sp. nov., isolated from municipal sewage.</title>
        <authorList>
            <person name="Zhang L."/>
        </authorList>
    </citation>
    <scope>NUCLEOTIDE SEQUENCE [LARGE SCALE GENOMIC DNA]</scope>
    <source>
        <strain evidence="1 2">H8</strain>
    </source>
</reference>
<dbReference type="Proteomes" id="UP001549749">
    <property type="component" value="Unassembled WGS sequence"/>
</dbReference>